<dbReference type="AlphaFoldDB" id="A0AAV8VQP9"/>
<proteinExistence type="predicted"/>
<keyword evidence="7" id="KW-0256">Endoplasmic reticulum</keyword>
<evidence type="ECO:0000256" key="9">
    <source>
        <dbReference type="ARBA" id="ARBA00023098"/>
    </source>
</evidence>
<dbReference type="InterPro" id="IPR016439">
    <property type="entry name" value="Lag1/Lac1-like"/>
</dbReference>
<dbReference type="Gene3D" id="1.10.10.60">
    <property type="entry name" value="Homeodomain-like"/>
    <property type="match status" value="1"/>
</dbReference>
<evidence type="ECO:0000313" key="15">
    <source>
        <dbReference type="EMBL" id="KAJ8916554.1"/>
    </source>
</evidence>
<dbReference type="SUPFAM" id="SSF46689">
    <property type="entry name" value="Homeodomain-like"/>
    <property type="match status" value="1"/>
</dbReference>
<evidence type="ECO:0000256" key="13">
    <source>
        <dbReference type="SAM" id="Phobius"/>
    </source>
</evidence>
<sequence length="472" mass="55361">MASYYRSFMDSFWSEYVWLPPNITWADIAPESSMEVQHADYRHLFYPLPMALFMLLLRYFLEKYWFAPIGVSLGIKNTRPKKAPHNPVLEKAYVKSKKWKHKDIQGLAKQTDMSERQVERWLRLRKGQNKPTILVKFCENAWRCLYYTFSFIYGITILWEKPWLWDINKCCIQSRGQETMFEKLKRVKSFVVRPKPSDEELDLSESSHLRRSVAINNAVIAKQKQLVAAQKGAGFNRQTSTSHESIYEDRDKAVLEQLRRINFGDSKAGARQEALQLYCQDGGDRTGFPHQSVTSDIWWYYMISMSFYWSLCVSQFFDVKRKDFWQMFVHHIAAILLMCFSWVVNVFRVGSLVLVVHDSADIFLEAAKMAKYAGYQKFCDAVFVILIVLWIVTRLGIYPFWIIKHTSIDAPKIVPMFPAYYIFNSLLILLLVLHCFWTYLLLRIAYNSVKAGQMDGDIRSSSDDYSEESKSQ</sequence>
<dbReference type="InterPro" id="IPR006634">
    <property type="entry name" value="TLC-dom"/>
</dbReference>
<dbReference type="GO" id="GO:0050291">
    <property type="term" value="F:sphingosine N-acyltransferase activity"/>
    <property type="evidence" value="ECO:0007669"/>
    <property type="project" value="InterPro"/>
</dbReference>
<keyword evidence="16" id="KW-1185">Reference proteome</keyword>
<evidence type="ECO:0000313" key="16">
    <source>
        <dbReference type="Proteomes" id="UP001159042"/>
    </source>
</evidence>
<protein>
    <recommendedName>
        <fullName evidence="14">TLC domain-containing protein</fullName>
    </recommendedName>
</protein>
<evidence type="ECO:0000256" key="11">
    <source>
        <dbReference type="ARBA" id="ARBA00049036"/>
    </source>
</evidence>
<dbReference type="GO" id="GO:0005634">
    <property type="term" value="C:nucleus"/>
    <property type="evidence" value="ECO:0007669"/>
    <property type="project" value="UniProtKB-SubCell"/>
</dbReference>
<feature type="transmembrane region" description="Helical" evidence="13">
    <location>
        <begin position="329"/>
        <end position="357"/>
    </location>
</feature>
<feature type="transmembrane region" description="Helical" evidence="13">
    <location>
        <begin position="298"/>
        <end position="317"/>
    </location>
</feature>
<dbReference type="SMART" id="SM00724">
    <property type="entry name" value="TLC"/>
    <property type="match status" value="1"/>
</dbReference>
<keyword evidence="6 12" id="KW-0812">Transmembrane</keyword>
<keyword evidence="8 13" id="KW-1133">Transmembrane helix</keyword>
<dbReference type="Pfam" id="PF03798">
    <property type="entry name" value="TRAM_LAG1_CLN8"/>
    <property type="match status" value="1"/>
</dbReference>
<evidence type="ECO:0000256" key="12">
    <source>
        <dbReference type="PROSITE-ProRule" id="PRU00205"/>
    </source>
</evidence>
<evidence type="ECO:0000259" key="14">
    <source>
        <dbReference type="PROSITE" id="PS50922"/>
    </source>
</evidence>
<dbReference type="PANTHER" id="PTHR12560">
    <property type="entry name" value="LONGEVITY ASSURANCE FACTOR 1 LAG1"/>
    <property type="match status" value="1"/>
</dbReference>
<comment type="pathway">
    <text evidence="3">Lipid metabolism; sphingolipid metabolism.</text>
</comment>
<evidence type="ECO:0000256" key="8">
    <source>
        <dbReference type="ARBA" id="ARBA00022989"/>
    </source>
</evidence>
<dbReference type="GO" id="GO:0005789">
    <property type="term" value="C:endoplasmic reticulum membrane"/>
    <property type="evidence" value="ECO:0007669"/>
    <property type="project" value="UniProtKB-SubCell"/>
</dbReference>
<dbReference type="EMBL" id="JANEYG010000041">
    <property type="protein sequence ID" value="KAJ8916554.1"/>
    <property type="molecule type" value="Genomic_DNA"/>
</dbReference>
<gene>
    <name evidence="15" type="ORF">NQ315_000196</name>
</gene>
<feature type="transmembrane region" description="Helical" evidence="13">
    <location>
        <begin position="421"/>
        <end position="442"/>
    </location>
</feature>
<name>A0AAV8VQP9_9CUCU</name>
<evidence type="ECO:0000256" key="1">
    <source>
        <dbReference type="ARBA" id="ARBA00004123"/>
    </source>
</evidence>
<dbReference type="PIRSF" id="PIRSF005225">
    <property type="entry name" value="LAG1_LAC1"/>
    <property type="match status" value="1"/>
</dbReference>
<evidence type="ECO:0000256" key="3">
    <source>
        <dbReference type="ARBA" id="ARBA00004760"/>
    </source>
</evidence>
<dbReference type="InterPro" id="IPR009057">
    <property type="entry name" value="Homeodomain-like_sf"/>
</dbReference>
<dbReference type="InterPro" id="IPR001356">
    <property type="entry name" value="HD"/>
</dbReference>
<dbReference type="PROSITE" id="PS50922">
    <property type="entry name" value="TLC"/>
    <property type="match status" value="1"/>
</dbReference>
<dbReference type="FunFam" id="1.10.10.60:FF:000020">
    <property type="entry name" value="Ceramide synthase 5"/>
    <property type="match status" value="1"/>
</dbReference>
<keyword evidence="9" id="KW-0443">Lipid metabolism</keyword>
<feature type="domain" description="TLC" evidence="14">
    <location>
        <begin position="229"/>
        <end position="450"/>
    </location>
</feature>
<evidence type="ECO:0000256" key="6">
    <source>
        <dbReference type="ARBA" id="ARBA00022692"/>
    </source>
</evidence>
<comment type="caution">
    <text evidence="15">The sequence shown here is derived from an EMBL/GenBank/DDBJ whole genome shotgun (WGS) entry which is preliminary data.</text>
</comment>
<reference evidence="15 16" key="1">
    <citation type="journal article" date="2023" name="Insect Mol. Biol.">
        <title>Genome sequencing provides insights into the evolution of gene families encoding plant cell wall-degrading enzymes in longhorned beetles.</title>
        <authorList>
            <person name="Shin N.R."/>
            <person name="Okamura Y."/>
            <person name="Kirsch R."/>
            <person name="Pauchet Y."/>
        </authorList>
    </citation>
    <scope>NUCLEOTIDE SEQUENCE [LARGE SCALE GENOMIC DNA]</scope>
    <source>
        <strain evidence="15">EAD_L_NR</strain>
    </source>
</reference>
<comment type="pathway">
    <text evidence="4">Sphingolipid metabolism.</text>
</comment>
<dbReference type="PANTHER" id="PTHR12560:SF0">
    <property type="entry name" value="LD18904P"/>
    <property type="match status" value="1"/>
</dbReference>
<organism evidence="15 16">
    <name type="scientific">Exocentrus adspersus</name>
    <dbReference type="NCBI Taxonomy" id="1586481"/>
    <lineage>
        <taxon>Eukaryota</taxon>
        <taxon>Metazoa</taxon>
        <taxon>Ecdysozoa</taxon>
        <taxon>Arthropoda</taxon>
        <taxon>Hexapoda</taxon>
        <taxon>Insecta</taxon>
        <taxon>Pterygota</taxon>
        <taxon>Neoptera</taxon>
        <taxon>Endopterygota</taxon>
        <taxon>Coleoptera</taxon>
        <taxon>Polyphaga</taxon>
        <taxon>Cucujiformia</taxon>
        <taxon>Chrysomeloidea</taxon>
        <taxon>Cerambycidae</taxon>
        <taxon>Lamiinae</taxon>
        <taxon>Acanthocinini</taxon>
        <taxon>Exocentrus</taxon>
    </lineage>
</organism>
<evidence type="ECO:0000256" key="10">
    <source>
        <dbReference type="ARBA" id="ARBA00023136"/>
    </source>
</evidence>
<dbReference type="GO" id="GO:0003677">
    <property type="term" value="F:DNA binding"/>
    <property type="evidence" value="ECO:0007669"/>
    <property type="project" value="InterPro"/>
</dbReference>
<comment type="catalytic activity">
    <reaction evidence="11">
        <text>sphinganine + octadecanoyl-CoA = N-(octadecanoyl)-sphinganine + CoA + H(+)</text>
        <dbReference type="Rhea" id="RHEA:36547"/>
        <dbReference type="ChEBI" id="CHEBI:15378"/>
        <dbReference type="ChEBI" id="CHEBI:57287"/>
        <dbReference type="ChEBI" id="CHEBI:57394"/>
        <dbReference type="ChEBI" id="CHEBI:57817"/>
        <dbReference type="ChEBI" id="CHEBI:67033"/>
    </reaction>
    <physiologicalReaction direction="left-to-right" evidence="11">
        <dbReference type="Rhea" id="RHEA:36548"/>
    </physiologicalReaction>
</comment>
<comment type="subcellular location">
    <subcellularLocation>
        <location evidence="2">Endoplasmic reticulum membrane</location>
        <topology evidence="2">Multi-pass membrane protein</topology>
    </subcellularLocation>
    <subcellularLocation>
        <location evidence="1">Nucleus</location>
    </subcellularLocation>
</comment>
<dbReference type="CDD" id="cd00086">
    <property type="entry name" value="homeodomain"/>
    <property type="match status" value="1"/>
</dbReference>
<dbReference type="Proteomes" id="UP001159042">
    <property type="component" value="Unassembled WGS sequence"/>
</dbReference>
<evidence type="ECO:0000256" key="4">
    <source>
        <dbReference type="ARBA" id="ARBA00004991"/>
    </source>
</evidence>
<keyword evidence="5" id="KW-0808">Transferase</keyword>
<accession>A0AAV8VQP9</accession>
<evidence type="ECO:0000256" key="5">
    <source>
        <dbReference type="ARBA" id="ARBA00022679"/>
    </source>
</evidence>
<feature type="transmembrane region" description="Helical" evidence="13">
    <location>
        <begin position="44"/>
        <end position="61"/>
    </location>
</feature>
<keyword evidence="10 12" id="KW-0472">Membrane</keyword>
<dbReference type="GO" id="GO:0046513">
    <property type="term" value="P:ceramide biosynthetic process"/>
    <property type="evidence" value="ECO:0007669"/>
    <property type="project" value="InterPro"/>
</dbReference>
<evidence type="ECO:0000256" key="7">
    <source>
        <dbReference type="ARBA" id="ARBA00022824"/>
    </source>
</evidence>
<evidence type="ECO:0000256" key="2">
    <source>
        <dbReference type="ARBA" id="ARBA00004477"/>
    </source>
</evidence>
<feature type="transmembrane region" description="Helical" evidence="13">
    <location>
        <begin position="378"/>
        <end position="401"/>
    </location>
</feature>